<dbReference type="GO" id="GO:0002939">
    <property type="term" value="P:tRNA N1-guanine methylation"/>
    <property type="evidence" value="ECO:0007669"/>
    <property type="project" value="TreeGrafter"/>
</dbReference>
<feature type="domain" description="tRNA methyltransferase TRMD/TRM10-type" evidence="18">
    <location>
        <begin position="1"/>
        <end position="228"/>
    </location>
</feature>
<dbReference type="HAMAP" id="MF_00605">
    <property type="entry name" value="TrmD"/>
    <property type="match status" value="1"/>
</dbReference>
<dbReference type="FunFam" id="3.40.1280.10:FF:000001">
    <property type="entry name" value="tRNA (guanine-N(1)-)-methyltransferase"/>
    <property type="match status" value="1"/>
</dbReference>
<dbReference type="PIRSF" id="PIRSF000386">
    <property type="entry name" value="tRNA_mtase"/>
    <property type="match status" value="1"/>
</dbReference>
<dbReference type="SUPFAM" id="SSF75217">
    <property type="entry name" value="alpha/beta knot"/>
    <property type="match status" value="1"/>
</dbReference>
<dbReference type="GO" id="GO:0005829">
    <property type="term" value="C:cytosol"/>
    <property type="evidence" value="ECO:0007669"/>
    <property type="project" value="TreeGrafter"/>
</dbReference>
<dbReference type="EMBL" id="LBXO01000001">
    <property type="protein sequence ID" value="KKR33963.1"/>
    <property type="molecule type" value="Genomic_DNA"/>
</dbReference>
<comment type="function">
    <text evidence="1 15 17">Specifically methylates guanosine-37 in various tRNAs.</text>
</comment>
<dbReference type="InterPro" id="IPR029026">
    <property type="entry name" value="tRNA_m1G_MTases_N"/>
</dbReference>
<keyword evidence="8 15" id="KW-0489">Methyltransferase</keyword>
<evidence type="ECO:0000256" key="15">
    <source>
        <dbReference type="HAMAP-Rule" id="MF_00605"/>
    </source>
</evidence>
<comment type="catalytic activity">
    <reaction evidence="14 15 17">
        <text>guanosine(37) in tRNA + S-adenosyl-L-methionine = N(1)-methylguanosine(37) in tRNA + S-adenosyl-L-homocysteine + H(+)</text>
        <dbReference type="Rhea" id="RHEA:36899"/>
        <dbReference type="Rhea" id="RHEA-COMP:10145"/>
        <dbReference type="Rhea" id="RHEA-COMP:10147"/>
        <dbReference type="ChEBI" id="CHEBI:15378"/>
        <dbReference type="ChEBI" id="CHEBI:57856"/>
        <dbReference type="ChEBI" id="CHEBI:59789"/>
        <dbReference type="ChEBI" id="CHEBI:73542"/>
        <dbReference type="ChEBI" id="CHEBI:74269"/>
        <dbReference type="EC" id="2.1.1.228"/>
    </reaction>
</comment>
<feature type="binding site" evidence="15 16">
    <location>
        <begin position="142"/>
        <end position="147"/>
    </location>
    <ligand>
        <name>S-adenosyl-L-methionine</name>
        <dbReference type="ChEBI" id="CHEBI:59789"/>
    </ligand>
</feature>
<evidence type="ECO:0000256" key="6">
    <source>
        <dbReference type="ARBA" id="ARBA00014679"/>
    </source>
</evidence>
<evidence type="ECO:0000256" key="16">
    <source>
        <dbReference type="PIRSR" id="PIRSR000386-1"/>
    </source>
</evidence>
<name>A0A0G0Q1B9_9BACT</name>
<comment type="subunit">
    <text evidence="4 15 17">Homodimer.</text>
</comment>
<keyword evidence="10 15" id="KW-0949">S-adenosyl-L-methionine</keyword>
<keyword evidence="9 15" id="KW-0808">Transferase</keyword>
<evidence type="ECO:0000256" key="9">
    <source>
        <dbReference type="ARBA" id="ARBA00022679"/>
    </source>
</evidence>
<evidence type="ECO:0000256" key="5">
    <source>
        <dbReference type="ARBA" id="ARBA00012807"/>
    </source>
</evidence>
<comment type="similarity">
    <text evidence="3 15 17">Belongs to the RNA methyltransferase TrmD family.</text>
</comment>
<evidence type="ECO:0000256" key="1">
    <source>
        <dbReference type="ARBA" id="ARBA00002634"/>
    </source>
</evidence>
<dbReference type="GO" id="GO:0052906">
    <property type="term" value="F:tRNA (guanine(37)-N1)-methyltransferase activity"/>
    <property type="evidence" value="ECO:0007669"/>
    <property type="project" value="UniProtKB-UniRule"/>
</dbReference>
<evidence type="ECO:0000256" key="2">
    <source>
        <dbReference type="ARBA" id="ARBA00004496"/>
    </source>
</evidence>
<dbReference type="EC" id="2.1.1.228" evidence="5 15"/>
<accession>A0A0G0Q1B9</accession>
<dbReference type="Pfam" id="PF01746">
    <property type="entry name" value="tRNA_m1G_MT"/>
    <property type="match status" value="1"/>
</dbReference>
<gene>
    <name evidence="15" type="primary">trmD</name>
    <name evidence="19" type="ORF">UT64_C0001G0037</name>
</gene>
<comment type="subcellular location">
    <subcellularLocation>
        <location evidence="2 15 17">Cytoplasm</location>
    </subcellularLocation>
</comment>
<dbReference type="InterPro" id="IPR023148">
    <property type="entry name" value="tRNA_m1G_MeTrfase_C_sf"/>
</dbReference>
<dbReference type="Gene3D" id="3.40.1280.10">
    <property type="match status" value="1"/>
</dbReference>
<keyword evidence="11 15" id="KW-0819">tRNA processing</keyword>
<dbReference type="AlphaFoldDB" id="A0A0G0Q1B9"/>
<evidence type="ECO:0000256" key="11">
    <source>
        <dbReference type="ARBA" id="ARBA00022694"/>
    </source>
</evidence>
<sequence length="230" mass="25802">MHFHILSIFPNILDSYFNESILKRAQKNNVIKIHTHALRDWTTDKHKTVDDTPYGGGAGMVMKVEPIFKALKALQLSITNYQLRINTKTSKTKIILLSAKGKTWNQQLAKKYSKLDNIIFVCGRYEGIDERVKKFVDEEISIGDYVLTGGELGAAVIIDSIARLLPGALGNAASSVDESHSQPGVLEYPQYTKPDVFEADSKKLRVPKVLLSGHHAEINKWRAKQSKVKK</sequence>
<evidence type="ECO:0000256" key="17">
    <source>
        <dbReference type="RuleBase" id="RU003464"/>
    </source>
</evidence>
<feature type="binding site" evidence="15 16">
    <location>
        <position position="123"/>
    </location>
    <ligand>
        <name>S-adenosyl-L-methionine</name>
        <dbReference type="ChEBI" id="CHEBI:59789"/>
    </ligand>
</feature>
<dbReference type="InterPro" id="IPR016009">
    <property type="entry name" value="tRNA_MeTrfase_TRMD/TRM10"/>
</dbReference>
<evidence type="ECO:0000259" key="18">
    <source>
        <dbReference type="Pfam" id="PF01746"/>
    </source>
</evidence>
<reference evidence="19 20" key="1">
    <citation type="journal article" date="2015" name="Nature">
        <title>rRNA introns, odd ribosomes, and small enigmatic genomes across a large radiation of phyla.</title>
        <authorList>
            <person name="Brown C.T."/>
            <person name="Hug L.A."/>
            <person name="Thomas B.C."/>
            <person name="Sharon I."/>
            <person name="Castelle C.J."/>
            <person name="Singh A."/>
            <person name="Wilkins M.J."/>
            <person name="Williams K.H."/>
            <person name="Banfield J.F."/>
        </authorList>
    </citation>
    <scope>NUCLEOTIDE SEQUENCE [LARGE SCALE GENOMIC DNA]</scope>
</reference>
<proteinExistence type="inferred from homology"/>
<organism evidence="19 20">
    <name type="scientific">Candidatus Falkowbacteria bacterium GW2011_GWF2_39_8</name>
    <dbReference type="NCBI Taxonomy" id="1618642"/>
    <lineage>
        <taxon>Bacteria</taxon>
        <taxon>Candidatus Falkowiibacteriota</taxon>
    </lineage>
</organism>
<evidence type="ECO:0000256" key="7">
    <source>
        <dbReference type="ARBA" id="ARBA00022490"/>
    </source>
</evidence>
<dbReference type="PANTHER" id="PTHR46417:SF1">
    <property type="entry name" value="TRNA (GUANINE-N(1)-)-METHYLTRANSFERASE"/>
    <property type="match status" value="1"/>
</dbReference>
<evidence type="ECO:0000256" key="14">
    <source>
        <dbReference type="ARBA" id="ARBA00047783"/>
    </source>
</evidence>
<dbReference type="InterPro" id="IPR029028">
    <property type="entry name" value="Alpha/beta_knot_MTases"/>
</dbReference>
<dbReference type="PANTHER" id="PTHR46417">
    <property type="entry name" value="TRNA (GUANINE-N(1)-)-METHYLTRANSFERASE"/>
    <property type="match status" value="1"/>
</dbReference>
<evidence type="ECO:0000256" key="4">
    <source>
        <dbReference type="ARBA" id="ARBA00011738"/>
    </source>
</evidence>
<dbReference type="InterPro" id="IPR002649">
    <property type="entry name" value="tRNA_m1G_MeTrfase_TrmD"/>
</dbReference>
<evidence type="ECO:0000313" key="20">
    <source>
        <dbReference type="Proteomes" id="UP000034137"/>
    </source>
</evidence>
<evidence type="ECO:0000256" key="10">
    <source>
        <dbReference type="ARBA" id="ARBA00022691"/>
    </source>
</evidence>
<evidence type="ECO:0000256" key="13">
    <source>
        <dbReference type="ARBA" id="ARBA00033392"/>
    </source>
</evidence>
<dbReference type="Gene3D" id="1.10.1270.20">
    <property type="entry name" value="tRNA(m1g37)methyltransferase, domain 2"/>
    <property type="match status" value="1"/>
</dbReference>
<dbReference type="PATRIC" id="fig|1618642.3.peg.38"/>
<evidence type="ECO:0000256" key="3">
    <source>
        <dbReference type="ARBA" id="ARBA00007630"/>
    </source>
</evidence>
<dbReference type="NCBIfam" id="TIGR00088">
    <property type="entry name" value="trmD"/>
    <property type="match status" value="1"/>
</dbReference>
<comment type="caution">
    <text evidence="19">The sequence shown here is derived from an EMBL/GenBank/DDBJ whole genome shotgun (WGS) entry which is preliminary data.</text>
</comment>
<evidence type="ECO:0000313" key="19">
    <source>
        <dbReference type="EMBL" id="KKR33963.1"/>
    </source>
</evidence>
<protein>
    <recommendedName>
        <fullName evidence="6 15">tRNA (guanine-N(1)-)-methyltransferase</fullName>
        <ecNumber evidence="5 15">2.1.1.228</ecNumber>
    </recommendedName>
    <alternativeName>
        <fullName evidence="12 15">M1G-methyltransferase</fullName>
    </alternativeName>
    <alternativeName>
        <fullName evidence="13 15">tRNA [GM37] methyltransferase</fullName>
    </alternativeName>
</protein>
<dbReference type="CDD" id="cd18080">
    <property type="entry name" value="TrmD-like"/>
    <property type="match status" value="1"/>
</dbReference>
<evidence type="ECO:0000256" key="8">
    <source>
        <dbReference type="ARBA" id="ARBA00022603"/>
    </source>
</evidence>
<dbReference type="Proteomes" id="UP000034137">
    <property type="component" value="Unassembled WGS sequence"/>
</dbReference>
<evidence type="ECO:0000256" key="12">
    <source>
        <dbReference type="ARBA" id="ARBA00029736"/>
    </source>
</evidence>
<keyword evidence="7 15" id="KW-0963">Cytoplasm</keyword>
<dbReference type="NCBIfam" id="NF000648">
    <property type="entry name" value="PRK00026.1"/>
    <property type="match status" value="1"/>
</dbReference>